<comment type="cofactor">
    <cofactor evidence="1">
        <name>pyruvate</name>
        <dbReference type="ChEBI" id="CHEBI:15361"/>
    </cofactor>
</comment>
<evidence type="ECO:0000313" key="8">
    <source>
        <dbReference type="EMBL" id="SDR34582.1"/>
    </source>
</evidence>
<evidence type="ECO:0000256" key="6">
    <source>
        <dbReference type="ARBA" id="ARBA00023317"/>
    </source>
</evidence>
<name>A0A1H1IAA4_NATTX</name>
<evidence type="ECO:0000256" key="1">
    <source>
        <dbReference type="ARBA" id="ARBA00001928"/>
    </source>
</evidence>
<keyword evidence="6" id="KW-0670">Pyruvate</keyword>
<proteinExistence type="inferred from homology"/>
<dbReference type="RefSeq" id="WP_090384305.1">
    <property type="nucleotide sequence ID" value="NZ_FNLC01000004.1"/>
</dbReference>
<reference evidence="9" key="1">
    <citation type="submission" date="2016-10" db="EMBL/GenBank/DDBJ databases">
        <authorList>
            <person name="Varghese N."/>
            <person name="Submissions S."/>
        </authorList>
    </citation>
    <scope>NUCLEOTIDE SEQUENCE [LARGE SCALE GENOMIC DNA]</scope>
    <source>
        <strain evidence="9">DSM 24767</strain>
    </source>
</reference>
<dbReference type="EMBL" id="FNLC01000004">
    <property type="protein sequence ID" value="SDR34582.1"/>
    <property type="molecule type" value="Genomic_DNA"/>
</dbReference>
<dbReference type="GO" id="GO:0008792">
    <property type="term" value="F:arginine decarboxylase activity"/>
    <property type="evidence" value="ECO:0007669"/>
    <property type="project" value="UniProtKB-EC"/>
</dbReference>
<evidence type="ECO:0000256" key="7">
    <source>
        <dbReference type="ARBA" id="ARBA00049309"/>
    </source>
</evidence>
<dbReference type="AlphaFoldDB" id="A0A1H1IAA4"/>
<dbReference type="Pfam" id="PF01862">
    <property type="entry name" value="PvlArgDC"/>
    <property type="match status" value="1"/>
</dbReference>
<dbReference type="GO" id="GO:0006527">
    <property type="term" value="P:L-arginine catabolic process"/>
    <property type="evidence" value="ECO:0007669"/>
    <property type="project" value="InterPro"/>
</dbReference>
<dbReference type="PANTHER" id="PTHR40438:SF1">
    <property type="entry name" value="PYRUVOYL-DEPENDENT ARGININE DECARBOXYLASE"/>
    <property type="match status" value="1"/>
</dbReference>
<dbReference type="InterPro" id="IPR016105">
    <property type="entry name" value="Pyr-dep_his/arg-deCO2ase_sand"/>
</dbReference>
<dbReference type="PIRSF" id="PIRSF005216">
    <property type="entry name" value="Pyruvoyl-dep_arg_deCO2ase"/>
    <property type="match status" value="1"/>
</dbReference>
<dbReference type="SFLD" id="SFLDG01170">
    <property type="entry name" value="Pyruvoyl-dependent_arginine_de"/>
    <property type="match status" value="1"/>
</dbReference>
<accession>A0A1H1IAA4</accession>
<dbReference type="SUPFAM" id="SSF56271">
    <property type="entry name" value="Pyruvoyl-dependent histidine and arginine decarboxylases"/>
    <property type="match status" value="1"/>
</dbReference>
<evidence type="ECO:0000313" key="9">
    <source>
        <dbReference type="Proteomes" id="UP000198848"/>
    </source>
</evidence>
<organism evidence="8 9">
    <name type="scientific">Natronobacterium texcoconense</name>
    <dbReference type="NCBI Taxonomy" id="1095778"/>
    <lineage>
        <taxon>Archaea</taxon>
        <taxon>Methanobacteriati</taxon>
        <taxon>Methanobacteriota</taxon>
        <taxon>Stenosarchaea group</taxon>
        <taxon>Halobacteria</taxon>
        <taxon>Halobacteriales</taxon>
        <taxon>Natrialbaceae</taxon>
        <taxon>Natronobacterium</taxon>
    </lineage>
</organism>
<dbReference type="Proteomes" id="UP000198848">
    <property type="component" value="Unassembled WGS sequence"/>
</dbReference>
<evidence type="ECO:0000256" key="3">
    <source>
        <dbReference type="ARBA" id="ARBA00012426"/>
    </source>
</evidence>
<dbReference type="InterPro" id="IPR002724">
    <property type="entry name" value="Pyruvoyl-dep_arg_deCO2ase"/>
</dbReference>
<dbReference type="PANTHER" id="PTHR40438">
    <property type="entry name" value="PYRUVOYL-DEPENDENT ARGININE DECARBOXYLASE"/>
    <property type="match status" value="1"/>
</dbReference>
<protein>
    <recommendedName>
        <fullName evidence="3">arginine decarboxylase</fullName>
        <ecNumber evidence="3">4.1.1.19</ecNumber>
    </recommendedName>
</protein>
<keyword evidence="4" id="KW-0210">Decarboxylase</keyword>
<keyword evidence="9" id="KW-1185">Reference proteome</keyword>
<gene>
    <name evidence="8" type="ORF">SAMN04489842_3356</name>
</gene>
<dbReference type="EC" id="4.1.1.19" evidence="3"/>
<dbReference type="InterPro" id="IPR016104">
    <property type="entry name" value="Pyr-dep_his/arg-deCO2ase"/>
</dbReference>
<dbReference type="STRING" id="1095778.SAMN04489842_3356"/>
<evidence type="ECO:0000256" key="2">
    <source>
        <dbReference type="ARBA" id="ARBA00007412"/>
    </source>
</evidence>
<keyword evidence="5" id="KW-0456">Lyase</keyword>
<sequence>MSTIRVVWGSASAPTAMSSYDAALADAGIENYNLVSVSSVIPAGVDVEAVGTAPDLGPAGERLTVVEARATTAGPGSVSAALAWSQSRSDDSASKLGPGLFYEAAGEIDPEDVERRVREGIATGQELRDWEFDETQVAVENGQADSGTYTTAVVVAVYGDSDPLL</sequence>
<comment type="similarity">
    <text evidence="2">Belongs to the PdaD family.</text>
</comment>
<evidence type="ECO:0000256" key="4">
    <source>
        <dbReference type="ARBA" id="ARBA00022793"/>
    </source>
</evidence>
<evidence type="ECO:0000256" key="5">
    <source>
        <dbReference type="ARBA" id="ARBA00023239"/>
    </source>
</evidence>
<dbReference type="Gene3D" id="3.50.20.10">
    <property type="entry name" value="Pyruvoyl-Dependent Histidine Decarboxylase, subunit B"/>
    <property type="match status" value="1"/>
</dbReference>
<dbReference type="SFLD" id="SFLDS00055">
    <property type="entry name" value="Pyruvoyl-Dependent_Histidine/A"/>
    <property type="match status" value="1"/>
</dbReference>
<dbReference type="OrthoDB" id="30748at2157"/>
<comment type="catalytic activity">
    <reaction evidence="7">
        <text>L-arginine + H(+) = agmatine + CO2</text>
        <dbReference type="Rhea" id="RHEA:17641"/>
        <dbReference type="ChEBI" id="CHEBI:15378"/>
        <dbReference type="ChEBI" id="CHEBI:16526"/>
        <dbReference type="ChEBI" id="CHEBI:32682"/>
        <dbReference type="ChEBI" id="CHEBI:58145"/>
        <dbReference type="EC" id="4.1.1.19"/>
    </reaction>
</comment>